<gene>
    <name evidence="1" type="ORF">DCW38_08310</name>
</gene>
<protein>
    <submittedName>
        <fullName evidence="1">Uncharacterized protein</fullName>
    </submittedName>
</protein>
<comment type="caution">
    <text evidence="1">The sequence shown here is derived from an EMBL/GenBank/DDBJ whole genome shotgun (WGS) entry which is preliminary data.</text>
</comment>
<dbReference type="AlphaFoldDB" id="A0A350HC96"/>
<reference evidence="1 2" key="1">
    <citation type="journal article" date="2018" name="Nat. Biotechnol.">
        <title>A standardized bacterial taxonomy based on genome phylogeny substantially revises the tree of life.</title>
        <authorList>
            <person name="Parks D.H."/>
            <person name="Chuvochina M."/>
            <person name="Waite D.W."/>
            <person name="Rinke C."/>
            <person name="Skarshewski A."/>
            <person name="Chaumeil P.A."/>
            <person name="Hugenholtz P."/>
        </authorList>
    </citation>
    <scope>NUCLEOTIDE SEQUENCE [LARGE SCALE GENOMIC DNA]</scope>
    <source>
        <strain evidence="1">UBA9956</strain>
    </source>
</reference>
<name>A0A350HC96_UNCW3</name>
<dbReference type="EMBL" id="DMZY01000247">
    <property type="protein sequence ID" value="HAV93162.1"/>
    <property type="molecule type" value="Genomic_DNA"/>
</dbReference>
<accession>A0A350HC96</accession>
<dbReference type="Proteomes" id="UP000264062">
    <property type="component" value="Unassembled WGS sequence"/>
</dbReference>
<evidence type="ECO:0000313" key="2">
    <source>
        <dbReference type="Proteomes" id="UP000264062"/>
    </source>
</evidence>
<evidence type="ECO:0000313" key="1">
    <source>
        <dbReference type="EMBL" id="HAV93162.1"/>
    </source>
</evidence>
<sequence length="59" mass="6382">MFGYFETSLGEKATNIKKGGTMPMKKECACGCKTTKKAAPKKVAAKKTVKKAVKKTVKK</sequence>
<proteinExistence type="predicted"/>
<organism evidence="1 2">
    <name type="scientific">candidate division WOR-3 bacterium</name>
    <dbReference type="NCBI Taxonomy" id="2052148"/>
    <lineage>
        <taxon>Bacteria</taxon>
        <taxon>Bacteria division WOR-3</taxon>
    </lineage>
</organism>